<protein>
    <recommendedName>
        <fullName evidence="1">N-acetyltransferase domain-containing protein</fullName>
    </recommendedName>
</protein>
<reference evidence="2 3" key="1">
    <citation type="journal article" date="2024" name="Science">
        <title>Giant polyketide synthase enzymes in the biosynthesis of giant marine polyether toxins.</title>
        <authorList>
            <person name="Fallon T.R."/>
            <person name="Shende V.V."/>
            <person name="Wierzbicki I.H."/>
            <person name="Pendleton A.L."/>
            <person name="Watervoot N.F."/>
            <person name="Auber R.P."/>
            <person name="Gonzalez D.J."/>
            <person name="Wisecaver J.H."/>
            <person name="Moore B.S."/>
        </authorList>
    </citation>
    <scope>NUCLEOTIDE SEQUENCE [LARGE SCALE GENOMIC DNA]</scope>
    <source>
        <strain evidence="2 3">12B1</strain>
    </source>
</reference>
<keyword evidence="3" id="KW-1185">Reference proteome</keyword>
<dbReference type="CDD" id="cd04301">
    <property type="entry name" value="NAT_SF"/>
    <property type="match status" value="1"/>
</dbReference>
<dbReference type="Proteomes" id="UP001515480">
    <property type="component" value="Unassembled WGS sequence"/>
</dbReference>
<dbReference type="GO" id="GO:0016747">
    <property type="term" value="F:acyltransferase activity, transferring groups other than amino-acyl groups"/>
    <property type="evidence" value="ECO:0007669"/>
    <property type="project" value="InterPro"/>
</dbReference>
<feature type="domain" description="N-acetyltransferase" evidence="1">
    <location>
        <begin position="21"/>
        <end position="169"/>
    </location>
</feature>
<dbReference type="Gene3D" id="3.40.630.30">
    <property type="match status" value="1"/>
</dbReference>
<name>A0AB34K8R2_PRYPA</name>
<gene>
    <name evidence="2" type="ORF">AB1Y20_000008</name>
</gene>
<evidence type="ECO:0000313" key="3">
    <source>
        <dbReference type="Proteomes" id="UP001515480"/>
    </source>
</evidence>
<evidence type="ECO:0000313" key="2">
    <source>
        <dbReference type="EMBL" id="KAL1529045.1"/>
    </source>
</evidence>
<dbReference type="AlphaFoldDB" id="A0AB34K8R2"/>
<sequence>MAPSHLLRSRRRATVTRGDAKIARQHLETIRYLVYSSFPEQFAEAGADEGEDLFEALCGVHSLEQALFLFCRLPSAAPVGFALAFNYGDALYVSTLCIDQRHRCMGFGSLLLRSASALAHSMGIPKLTGSVDAASEHLRCFYERLGAVPRPLAPCGPDTSVFTRRLDAPSGPATAQGVPVPVIDHGRDAAKSSVRHKIPLCNVGFKQWKRALPHALAMLQAEFYPSWKESGHILKLVRSARHSIKFPECNDCQKKKAAYQALVSKLSADPVLVQQAYADLEAHMKEWKSDRERALNLRHWATHDYLLATTGRVMTVAN</sequence>
<comment type="caution">
    <text evidence="2">The sequence shown here is derived from an EMBL/GenBank/DDBJ whole genome shotgun (WGS) entry which is preliminary data.</text>
</comment>
<dbReference type="SUPFAM" id="SSF55729">
    <property type="entry name" value="Acyl-CoA N-acyltransferases (Nat)"/>
    <property type="match status" value="1"/>
</dbReference>
<evidence type="ECO:0000259" key="1">
    <source>
        <dbReference type="PROSITE" id="PS51186"/>
    </source>
</evidence>
<accession>A0AB34K8R2</accession>
<proteinExistence type="predicted"/>
<dbReference type="PROSITE" id="PS51186">
    <property type="entry name" value="GNAT"/>
    <property type="match status" value="1"/>
</dbReference>
<dbReference type="EMBL" id="JBGBPQ010000001">
    <property type="protein sequence ID" value="KAL1529045.1"/>
    <property type="molecule type" value="Genomic_DNA"/>
</dbReference>
<organism evidence="2 3">
    <name type="scientific">Prymnesium parvum</name>
    <name type="common">Toxic golden alga</name>
    <dbReference type="NCBI Taxonomy" id="97485"/>
    <lineage>
        <taxon>Eukaryota</taxon>
        <taxon>Haptista</taxon>
        <taxon>Haptophyta</taxon>
        <taxon>Prymnesiophyceae</taxon>
        <taxon>Prymnesiales</taxon>
        <taxon>Prymnesiaceae</taxon>
        <taxon>Prymnesium</taxon>
    </lineage>
</organism>
<dbReference type="InterPro" id="IPR000182">
    <property type="entry name" value="GNAT_dom"/>
</dbReference>
<dbReference type="InterPro" id="IPR016181">
    <property type="entry name" value="Acyl_CoA_acyltransferase"/>
</dbReference>
<dbReference type="Pfam" id="PF00583">
    <property type="entry name" value="Acetyltransf_1"/>
    <property type="match status" value="1"/>
</dbReference>